<reference evidence="1 2" key="1">
    <citation type="submission" date="2013-02" db="EMBL/GenBank/DDBJ databases">
        <title>Draft Genome Sequence of Streptomyces aurantiacus, Which Produces Setomimycin.</title>
        <authorList>
            <person name="Gruening B.A."/>
            <person name="Praeg A."/>
            <person name="Erxleben A."/>
            <person name="Guenther S."/>
            <person name="Mueller M."/>
        </authorList>
    </citation>
    <scope>NUCLEOTIDE SEQUENCE [LARGE SCALE GENOMIC DNA]</scope>
    <source>
        <strain evidence="1 2">JA 4570</strain>
    </source>
</reference>
<protein>
    <recommendedName>
        <fullName evidence="3">Immunity protein 49</fullName>
    </recommendedName>
</protein>
<keyword evidence="2" id="KW-1185">Reference proteome</keyword>
<proteinExistence type="predicted"/>
<organism evidence="1 2">
    <name type="scientific">Streptomyces aurantiacus JA 4570</name>
    <dbReference type="NCBI Taxonomy" id="1286094"/>
    <lineage>
        <taxon>Bacteria</taxon>
        <taxon>Bacillati</taxon>
        <taxon>Actinomycetota</taxon>
        <taxon>Actinomycetes</taxon>
        <taxon>Kitasatosporales</taxon>
        <taxon>Streptomycetaceae</taxon>
        <taxon>Streptomyces</taxon>
        <taxon>Streptomyces aurantiacus group</taxon>
    </lineage>
</organism>
<dbReference type="Proteomes" id="UP000014629">
    <property type="component" value="Unassembled WGS sequence"/>
</dbReference>
<evidence type="ECO:0000313" key="1">
    <source>
        <dbReference type="EMBL" id="EPH40644.1"/>
    </source>
</evidence>
<dbReference type="InterPro" id="IPR029074">
    <property type="entry name" value="Imm49"/>
</dbReference>
<gene>
    <name evidence="1" type="ORF">STRAU_6341</name>
</gene>
<comment type="caution">
    <text evidence="1">The sequence shown here is derived from an EMBL/GenBank/DDBJ whole genome shotgun (WGS) entry which is preliminary data.</text>
</comment>
<dbReference type="Pfam" id="PF15575">
    <property type="entry name" value="Imm49"/>
    <property type="match status" value="1"/>
</dbReference>
<dbReference type="EMBL" id="AOPZ01000380">
    <property type="protein sequence ID" value="EPH40644.1"/>
    <property type="molecule type" value="Genomic_DNA"/>
</dbReference>
<evidence type="ECO:0008006" key="3">
    <source>
        <dbReference type="Google" id="ProtNLM"/>
    </source>
</evidence>
<sequence>MIAHKKWVLPATGAQHFTDAGNWVTAFWLAVSCREQGRMTELANVPVELLRESDAVYDEYIYSWVDALQTYWMERPGLGEKLIAAFNGTDPETLRVADRELMLKILYPPLNLFLQFVKRDQENFNAALVEALTLHKEYWTQTEDRRLSTDGAVAIGPLAVACLAHDAGMAVEVESDYLPKHLLQRSWLGEFET</sequence>
<name>S3ZDF1_9ACTN</name>
<dbReference type="AlphaFoldDB" id="S3ZDF1"/>
<accession>S3ZDF1</accession>
<evidence type="ECO:0000313" key="2">
    <source>
        <dbReference type="Proteomes" id="UP000014629"/>
    </source>
</evidence>
<dbReference type="PROSITE" id="PS51257">
    <property type="entry name" value="PROKAR_LIPOPROTEIN"/>
    <property type="match status" value="1"/>
</dbReference>
<dbReference type="PATRIC" id="fig|1286094.4.peg.6265"/>